<protein>
    <recommendedName>
        <fullName evidence="2">Terpene synthase</fullName>
        <ecNumber evidence="2">4.2.3.-</ecNumber>
    </recommendedName>
</protein>
<comment type="cofactor">
    <cofactor evidence="2">
        <name>Mg(2+)</name>
        <dbReference type="ChEBI" id="CHEBI:18420"/>
    </cofactor>
</comment>
<keyword evidence="4" id="KW-1185">Reference proteome</keyword>
<dbReference type="SUPFAM" id="SSF48576">
    <property type="entry name" value="Terpenoid synthases"/>
    <property type="match status" value="1"/>
</dbReference>
<organism evidence="3 4">
    <name type="scientific">Streptomyces toyocaensis</name>
    <dbReference type="NCBI Taxonomy" id="55952"/>
    <lineage>
        <taxon>Bacteria</taxon>
        <taxon>Bacillati</taxon>
        <taxon>Actinomycetota</taxon>
        <taxon>Actinomycetes</taxon>
        <taxon>Kitasatosporales</taxon>
        <taxon>Streptomycetaceae</taxon>
        <taxon>Streptomyces</taxon>
    </lineage>
</organism>
<dbReference type="SFLD" id="SFLDS00005">
    <property type="entry name" value="Isoprenoid_Synthase_Type_I"/>
    <property type="match status" value="1"/>
</dbReference>
<dbReference type="eggNOG" id="ENOG5033VJC">
    <property type="taxonomic scope" value="Bacteria"/>
</dbReference>
<reference evidence="3 4" key="1">
    <citation type="submission" date="2014-02" db="EMBL/GenBank/DDBJ databases">
        <title>The genome announcement of Streptomyces toyocaensis NRRL15009.</title>
        <authorList>
            <person name="Hong H.-J."/>
            <person name="Kwun M.J."/>
        </authorList>
    </citation>
    <scope>NUCLEOTIDE SEQUENCE [LARGE SCALE GENOMIC DNA]</scope>
    <source>
        <strain evidence="3 4">NRRL 15009</strain>
    </source>
</reference>
<dbReference type="OrthoDB" id="3676909at2"/>
<dbReference type="SFLD" id="SFLDG01020">
    <property type="entry name" value="Terpene_Cyclase_Like_2"/>
    <property type="match status" value="1"/>
</dbReference>
<dbReference type="GO" id="GO:0010333">
    <property type="term" value="F:terpene synthase activity"/>
    <property type="evidence" value="ECO:0007669"/>
    <property type="project" value="InterPro"/>
</dbReference>
<dbReference type="PANTHER" id="PTHR35201:SF4">
    <property type="entry name" value="BETA-PINACENE SYNTHASE-RELATED"/>
    <property type="match status" value="1"/>
</dbReference>
<dbReference type="Gene3D" id="1.10.600.10">
    <property type="entry name" value="Farnesyl Diphosphate Synthase"/>
    <property type="match status" value="1"/>
</dbReference>
<accession>A0A081XQ53</accession>
<evidence type="ECO:0000313" key="3">
    <source>
        <dbReference type="EMBL" id="KES05676.1"/>
    </source>
</evidence>
<evidence type="ECO:0000256" key="1">
    <source>
        <dbReference type="ARBA" id="ARBA00023239"/>
    </source>
</evidence>
<keyword evidence="2" id="KW-0460">Magnesium</keyword>
<dbReference type="STRING" id="55952.BU52_19340"/>
<dbReference type="PANTHER" id="PTHR35201">
    <property type="entry name" value="TERPENE SYNTHASE"/>
    <property type="match status" value="1"/>
</dbReference>
<keyword evidence="1 2" id="KW-0456">Lyase</keyword>
<dbReference type="EMBL" id="JFCB01000016">
    <property type="protein sequence ID" value="KES05676.1"/>
    <property type="molecule type" value="Genomic_DNA"/>
</dbReference>
<evidence type="ECO:0000256" key="2">
    <source>
        <dbReference type="RuleBase" id="RU366034"/>
    </source>
</evidence>
<sequence>MDTFRIPDLRIPVPAALNPELREATVATEAWLDEFGLVPTEEARRHVQRTRVDRLTAWLCPNASREALTLITQWNAWLFQLDDQFDDDPVRGYQPERWREAFGPLFAVLDGTVTDGRLARSLADLWHRTTAVRSPAWQRRFTPHLLWYFDSYRAEMIHREEGRVPGLQQYLAHRRASFAFDAVLDLVEIGTGVDLPDHLHAHPSFADMREAVIYANACINDLYSLRKELAHDYAFNAVTVIRHHHRCSLQEAAERVAVMQAGHVQRILDLEQVLPGRLTRAGLADDVVEDALRCVGDFHALTAGNIAWSKETGRYADIEAEPTYLTDLFTP</sequence>
<keyword evidence="2" id="KW-0479">Metal-binding</keyword>
<comment type="similarity">
    <text evidence="2">Belongs to the terpene synthase family.</text>
</comment>
<dbReference type="GO" id="GO:0046872">
    <property type="term" value="F:metal ion binding"/>
    <property type="evidence" value="ECO:0007669"/>
    <property type="project" value="UniProtKB-KW"/>
</dbReference>
<gene>
    <name evidence="3" type="ORF">BU52_19340</name>
</gene>
<name>A0A081XQ53_STRTO</name>
<comment type="caution">
    <text evidence="3">The sequence shown here is derived from an EMBL/GenBank/DDBJ whole genome shotgun (WGS) entry which is preliminary data.</text>
</comment>
<dbReference type="Pfam" id="PF19086">
    <property type="entry name" value="Terpene_syn_C_2"/>
    <property type="match status" value="1"/>
</dbReference>
<dbReference type="EC" id="4.2.3.-" evidence="2"/>
<dbReference type="InterPro" id="IPR008949">
    <property type="entry name" value="Isoprenoid_synthase_dom_sf"/>
</dbReference>
<dbReference type="Proteomes" id="UP000028341">
    <property type="component" value="Unassembled WGS sequence"/>
</dbReference>
<dbReference type="AlphaFoldDB" id="A0A081XQ53"/>
<proteinExistence type="inferred from homology"/>
<dbReference type="InterPro" id="IPR034686">
    <property type="entry name" value="Terpene_cyclase-like_2"/>
</dbReference>
<dbReference type="RefSeq" id="WP_037935807.1">
    <property type="nucleotide sequence ID" value="NZ_JBFADL010000115.1"/>
</dbReference>
<evidence type="ECO:0000313" key="4">
    <source>
        <dbReference type="Proteomes" id="UP000028341"/>
    </source>
</evidence>